<gene>
    <name evidence="1" type="ORF">SAMN05444716_101618</name>
</gene>
<evidence type="ECO:0000313" key="2">
    <source>
        <dbReference type="Proteomes" id="UP000198873"/>
    </source>
</evidence>
<evidence type="ECO:0000313" key="1">
    <source>
        <dbReference type="EMBL" id="SFS41609.1"/>
    </source>
</evidence>
<organism evidence="1 2">
    <name type="scientific">Streptomyces harbinensis</name>
    <dbReference type="NCBI Taxonomy" id="1176198"/>
    <lineage>
        <taxon>Bacteria</taxon>
        <taxon>Bacillati</taxon>
        <taxon>Actinomycetota</taxon>
        <taxon>Actinomycetes</taxon>
        <taxon>Kitasatosporales</taxon>
        <taxon>Streptomycetaceae</taxon>
        <taxon>Streptomyces</taxon>
    </lineage>
</organism>
<sequence length="407" mass="42421">MAARGAAGRRRVEKWLGPVVAMALLVPMGLVVWRADADRWCWDVPPEVAALADDPAAATAYLDPGPVSGESTGAVAALLAPGHWVTCDGPAGPDLLGAILVAATTGQTLAEQDGPAVPHTPAMASVAHETVVVLAAEPEAQRPPFVPGGGARSAIPPGLEPYLGLMLAAYLTDLSHRTQLAELGDVLLEEHPVRTLPDPETGEARVLFATAGELVTETDPDSGEALEYWTDPLRDLTTAVASHPEGYAVLYDAHLAYAARCLDLLTVDEDGKLTSGTRAAALPNPTDPFAEITGGVAGLSVLRDALAEEGVISDGAAFDAAVREHSRGVHLATAEPPGEPSVLAGDLARRAPAGPAGDAAFLDGRAQLLMMLEDWAGGRGLPEQEWVPLRAALASSYHWSHRFAFWS</sequence>
<accession>A0A1I6PN34</accession>
<dbReference type="EMBL" id="FPAB01000001">
    <property type="protein sequence ID" value="SFS41609.1"/>
    <property type="molecule type" value="Genomic_DNA"/>
</dbReference>
<protein>
    <submittedName>
        <fullName evidence="1">Uncharacterized protein</fullName>
    </submittedName>
</protein>
<dbReference type="AlphaFoldDB" id="A0A1I6PN34"/>
<dbReference type="RefSeq" id="WP_139275137.1">
    <property type="nucleotide sequence ID" value="NZ_FPAB01000001.1"/>
</dbReference>
<proteinExistence type="predicted"/>
<reference evidence="2" key="1">
    <citation type="submission" date="2016-10" db="EMBL/GenBank/DDBJ databases">
        <authorList>
            <person name="Varghese N."/>
            <person name="Submissions S."/>
        </authorList>
    </citation>
    <scope>NUCLEOTIDE SEQUENCE [LARGE SCALE GENOMIC DNA]</scope>
    <source>
        <strain evidence="2">CGMCC 4.7047</strain>
    </source>
</reference>
<keyword evidence="2" id="KW-1185">Reference proteome</keyword>
<dbReference type="Proteomes" id="UP000198873">
    <property type="component" value="Unassembled WGS sequence"/>
</dbReference>
<name>A0A1I6PN34_9ACTN</name>